<feature type="compositionally biased region" description="Polar residues" evidence="1">
    <location>
        <begin position="81"/>
        <end position="93"/>
    </location>
</feature>
<protein>
    <submittedName>
        <fullName evidence="2">Uncharacterized protein</fullName>
    </submittedName>
</protein>
<evidence type="ECO:0000256" key="1">
    <source>
        <dbReference type="SAM" id="MobiDB-lite"/>
    </source>
</evidence>
<evidence type="ECO:0000313" key="2">
    <source>
        <dbReference type="EMBL" id="MFC5448202.1"/>
    </source>
</evidence>
<comment type="caution">
    <text evidence="2">The sequence shown here is derived from an EMBL/GenBank/DDBJ whole genome shotgun (WGS) entry which is preliminary data.</text>
</comment>
<organism evidence="2 3">
    <name type="scientific">Paenibacillus aestuarii</name>
    <dbReference type="NCBI Taxonomy" id="516965"/>
    <lineage>
        <taxon>Bacteria</taxon>
        <taxon>Bacillati</taxon>
        <taxon>Bacillota</taxon>
        <taxon>Bacilli</taxon>
        <taxon>Bacillales</taxon>
        <taxon>Paenibacillaceae</taxon>
        <taxon>Paenibacillus</taxon>
    </lineage>
</organism>
<dbReference type="Proteomes" id="UP001596044">
    <property type="component" value="Unassembled WGS sequence"/>
</dbReference>
<gene>
    <name evidence="2" type="ORF">ACFPOG_08015</name>
</gene>
<dbReference type="EMBL" id="JBHSMJ010000009">
    <property type="protein sequence ID" value="MFC5448202.1"/>
    <property type="molecule type" value="Genomic_DNA"/>
</dbReference>
<feature type="region of interest" description="Disordered" evidence="1">
    <location>
        <begin position="77"/>
        <end position="133"/>
    </location>
</feature>
<dbReference type="RefSeq" id="WP_377524027.1">
    <property type="nucleotide sequence ID" value="NZ_JBHSMJ010000009.1"/>
</dbReference>
<evidence type="ECO:0000313" key="3">
    <source>
        <dbReference type="Proteomes" id="UP001596044"/>
    </source>
</evidence>
<keyword evidence="3" id="KW-1185">Reference proteome</keyword>
<reference evidence="3" key="1">
    <citation type="journal article" date="2019" name="Int. J. Syst. Evol. Microbiol.">
        <title>The Global Catalogue of Microorganisms (GCM) 10K type strain sequencing project: providing services to taxonomists for standard genome sequencing and annotation.</title>
        <authorList>
            <consortium name="The Broad Institute Genomics Platform"/>
            <consortium name="The Broad Institute Genome Sequencing Center for Infectious Disease"/>
            <person name="Wu L."/>
            <person name="Ma J."/>
        </authorList>
    </citation>
    <scope>NUCLEOTIDE SEQUENCE [LARGE SCALE GENOMIC DNA]</scope>
    <source>
        <strain evidence="3">KACC 11904</strain>
    </source>
</reference>
<sequence>MRGGTKSSLQAVKIGLRSRTARAVPLQLGRIGLRRGGVQAATSAAVVRKSQLERGQRRLSQPQSDFAELQRAFCARRHQTAAASSQNRTAQSNRPRKAAPIGQIRTTARRSTGSYVGRRRSPKKPSWSVGRGG</sequence>
<feature type="compositionally biased region" description="Polar residues" evidence="1">
    <location>
        <begin position="104"/>
        <end position="114"/>
    </location>
</feature>
<name>A0ABW0K6A9_9BACL</name>
<proteinExistence type="predicted"/>
<accession>A0ABW0K6A9</accession>